<dbReference type="InterPro" id="IPR029069">
    <property type="entry name" value="HotDog_dom_sf"/>
</dbReference>
<dbReference type="SUPFAM" id="SSF54637">
    <property type="entry name" value="Thioesterase/thiol ester dehydrase-isomerase"/>
    <property type="match status" value="1"/>
</dbReference>
<accession>A0AAD4NXU8</accession>
<dbReference type="InterPro" id="IPR006683">
    <property type="entry name" value="Thioestr_dom"/>
</dbReference>
<proteinExistence type="inferred from homology"/>
<evidence type="ECO:0000313" key="4">
    <source>
        <dbReference type="Proteomes" id="UP001190926"/>
    </source>
</evidence>
<sequence length="180" mass="19160">MGSRKEIPAGAATGVSGGISPEHYRTVIEFLEDWGWEAVPSMKAEYKGEGVYSKLVGGVLKLISAHNGRISCILNVKPPILNGTGRMHGMGVASVAERVAIGCAKTVVGKEKDNLFLGELSVSFLSSAPRNAEVVVNGCVVKSGRNLTIVDVSFRSDEESGGRLLYLSRATFYNMPLSTL</sequence>
<dbReference type="EMBL" id="SDAM02029557">
    <property type="protein sequence ID" value="KAH6756425.1"/>
    <property type="molecule type" value="Genomic_DNA"/>
</dbReference>
<dbReference type="GO" id="GO:0047617">
    <property type="term" value="F:fatty acyl-CoA hydrolase activity"/>
    <property type="evidence" value="ECO:0007669"/>
    <property type="project" value="InterPro"/>
</dbReference>
<feature type="domain" description="Thioesterase" evidence="2">
    <location>
        <begin position="85"/>
        <end position="159"/>
    </location>
</feature>
<organism evidence="3 4">
    <name type="scientific">Perilla frutescens var. hirtella</name>
    <name type="common">Perilla citriodora</name>
    <name type="synonym">Perilla setoyensis</name>
    <dbReference type="NCBI Taxonomy" id="608512"/>
    <lineage>
        <taxon>Eukaryota</taxon>
        <taxon>Viridiplantae</taxon>
        <taxon>Streptophyta</taxon>
        <taxon>Embryophyta</taxon>
        <taxon>Tracheophyta</taxon>
        <taxon>Spermatophyta</taxon>
        <taxon>Magnoliopsida</taxon>
        <taxon>eudicotyledons</taxon>
        <taxon>Gunneridae</taxon>
        <taxon>Pentapetalae</taxon>
        <taxon>asterids</taxon>
        <taxon>lamiids</taxon>
        <taxon>Lamiales</taxon>
        <taxon>Lamiaceae</taxon>
        <taxon>Nepetoideae</taxon>
        <taxon>Elsholtzieae</taxon>
        <taxon>Perilla</taxon>
    </lineage>
</organism>
<dbReference type="Pfam" id="PF03061">
    <property type="entry name" value="4HBT"/>
    <property type="match status" value="1"/>
</dbReference>
<protein>
    <recommendedName>
        <fullName evidence="2">Thioesterase domain-containing protein</fullName>
    </recommendedName>
</protein>
<dbReference type="Proteomes" id="UP001190926">
    <property type="component" value="Unassembled WGS sequence"/>
</dbReference>
<name>A0AAD4NXU8_PERFH</name>
<dbReference type="AlphaFoldDB" id="A0AAD4NXU8"/>
<evidence type="ECO:0000259" key="2">
    <source>
        <dbReference type="Pfam" id="PF03061"/>
    </source>
</evidence>
<comment type="caution">
    <text evidence="3">The sequence shown here is derived from an EMBL/GenBank/DDBJ whole genome shotgun (WGS) entry which is preliminary data.</text>
</comment>
<dbReference type="Gene3D" id="3.10.129.10">
    <property type="entry name" value="Hotdog Thioesterase"/>
    <property type="match status" value="1"/>
</dbReference>
<keyword evidence="4" id="KW-1185">Reference proteome</keyword>
<gene>
    <name evidence="3" type="ORF">C2S53_002426</name>
</gene>
<evidence type="ECO:0000313" key="3">
    <source>
        <dbReference type="EMBL" id="KAH6756425.1"/>
    </source>
</evidence>
<dbReference type="PANTHER" id="PTHR21660">
    <property type="entry name" value="THIOESTERASE SUPERFAMILY MEMBER-RELATED"/>
    <property type="match status" value="1"/>
</dbReference>
<reference evidence="3 4" key="1">
    <citation type="journal article" date="2021" name="Nat. Commun.">
        <title>Incipient diploidization of the medicinal plant Perilla within 10,000 years.</title>
        <authorList>
            <person name="Zhang Y."/>
            <person name="Shen Q."/>
            <person name="Leng L."/>
            <person name="Zhang D."/>
            <person name="Chen S."/>
            <person name="Shi Y."/>
            <person name="Ning Z."/>
            <person name="Chen S."/>
        </authorList>
    </citation>
    <scope>NUCLEOTIDE SEQUENCE [LARGE SCALE GENOMIC DNA]</scope>
    <source>
        <strain evidence="4">cv. PC099</strain>
    </source>
</reference>
<dbReference type="InterPro" id="IPR039298">
    <property type="entry name" value="ACOT13"/>
</dbReference>
<dbReference type="PANTHER" id="PTHR21660:SF12">
    <property type="entry name" value="OS07G0462700 PROTEIN"/>
    <property type="match status" value="1"/>
</dbReference>
<dbReference type="CDD" id="cd03443">
    <property type="entry name" value="PaaI_thioesterase"/>
    <property type="match status" value="1"/>
</dbReference>
<evidence type="ECO:0000256" key="1">
    <source>
        <dbReference type="ARBA" id="ARBA00008324"/>
    </source>
</evidence>
<comment type="similarity">
    <text evidence="1">Belongs to the thioesterase PaaI family.</text>
</comment>